<sequence>MSYQALYRVWRPQRFQDIAGQQAITQTLRNALIQGKSSHAYLFTGPRGTGKTSAAKIFAKAINCQFLEDGEPCNECETCKAITSGQLNDVIEIDAASNNGVEEIRDIRDKAKYAPTSADYKVYIIDEVHMLSTGAFNALLKTLEEPPKNVIFILATTEPHKIPLTIISRTQRFDFKRISVKDICARMVYILNQEKIGFEDAALPVIARVAEGGMRDALSILDQVISYGDDMVTVANAMSVTGSLTQELLLSYFDAIVMNNTEKGLSILQSILAEGKDAARFVEDLILFSRDLLVYQQAPEMLELLEEASADNGFKELSQKIPAKTLYSVITILNETQGEMRFSNHPDIYLEVATVKMTQLRNEAPAVIKEVPTQQVDRVQESSGNANTAYLESELAALKKQLQEMKEQGFSGGAAKTPPAKVQKKVVGGQFKPNTTGIYSVLKEATKDNLVQLRDLWPDLLNMLSVTQRAIMKASTPVAASPNGLIVSFEYDILCQKATNDTELIEAVSEYMRRLIGHTPKMICVPSEQWPTIRTQYLSQNKPDTVTQNKSEGSKDSIQANQAAGDNQQQNVPTNHQISQETEQRVEASPFDGLDDLAPPPDESKTDNSVVSEALELFGESIVEVVND</sequence>
<dbReference type="Gene3D" id="3.40.50.300">
    <property type="entry name" value="P-loop containing nucleotide triphosphate hydrolases"/>
    <property type="match status" value="1"/>
</dbReference>
<dbReference type="Pfam" id="PF13177">
    <property type="entry name" value="DNA_pol3_delta2"/>
    <property type="match status" value="1"/>
</dbReference>
<dbReference type="GO" id="GO:0005524">
    <property type="term" value="F:ATP binding"/>
    <property type="evidence" value="ECO:0007669"/>
    <property type="project" value="UniProtKB-KW"/>
</dbReference>
<dbReference type="GO" id="GO:0006261">
    <property type="term" value="P:DNA-templated DNA replication"/>
    <property type="evidence" value="ECO:0007669"/>
    <property type="project" value="TreeGrafter"/>
</dbReference>
<evidence type="ECO:0000256" key="1">
    <source>
        <dbReference type="ARBA" id="ARBA00006360"/>
    </source>
</evidence>
<dbReference type="InterPro" id="IPR008921">
    <property type="entry name" value="DNA_pol3_clamp-load_cplx_C"/>
</dbReference>
<feature type="compositionally biased region" description="Polar residues" evidence="12">
    <location>
        <begin position="572"/>
        <end position="581"/>
    </location>
</feature>
<proteinExistence type="inferred from homology"/>
<feature type="domain" description="AAA+ ATPase" evidence="13">
    <location>
        <begin position="37"/>
        <end position="179"/>
    </location>
</feature>
<dbReference type="GO" id="GO:0009360">
    <property type="term" value="C:DNA polymerase III complex"/>
    <property type="evidence" value="ECO:0007669"/>
    <property type="project" value="InterPro"/>
</dbReference>
<evidence type="ECO:0000256" key="9">
    <source>
        <dbReference type="ARBA" id="ARBA00022840"/>
    </source>
</evidence>
<feature type="compositionally biased region" description="Polar residues" evidence="12">
    <location>
        <begin position="540"/>
        <end position="551"/>
    </location>
</feature>
<keyword evidence="9" id="KW-0067">ATP-binding</keyword>
<dbReference type="EC" id="2.7.7.7" evidence="2"/>
<dbReference type="SMART" id="SM00382">
    <property type="entry name" value="AAA"/>
    <property type="match status" value="1"/>
</dbReference>
<keyword evidence="4 14" id="KW-0548">Nucleotidyltransferase</keyword>
<dbReference type="CDD" id="cd00009">
    <property type="entry name" value="AAA"/>
    <property type="match status" value="1"/>
</dbReference>
<dbReference type="GO" id="GO:0003887">
    <property type="term" value="F:DNA-directed DNA polymerase activity"/>
    <property type="evidence" value="ECO:0007669"/>
    <property type="project" value="UniProtKB-KW"/>
</dbReference>
<dbReference type="InterPro" id="IPR001270">
    <property type="entry name" value="ClpA/B"/>
</dbReference>
<accession>A0AAW9KB33</accession>
<evidence type="ECO:0000256" key="8">
    <source>
        <dbReference type="ARBA" id="ARBA00022833"/>
    </source>
</evidence>
<dbReference type="InterPro" id="IPR012763">
    <property type="entry name" value="DNA_pol_III_sug/sutau_N"/>
</dbReference>
<comment type="caution">
    <text evidence="14">The sequence shown here is derived from an EMBL/GenBank/DDBJ whole genome shotgun (WGS) entry which is preliminary data.</text>
</comment>
<dbReference type="InterPro" id="IPR003593">
    <property type="entry name" value="AAA+_ATPase"/>
</dbReference>
<evidence type="ECO:0000259" key="13">
    <source>
        <dbReference type="SMART" id="SM00382"/>
    </source>
</evidence>
<evidence type="ECO:0000256" key="12">
    <source>
        <dbReference type="SAM" id="MobiDB-lite"/>
    </source>
</evidence>
<keyword evidence="5" id="KW-0235">DNA replication</keyword>
<dbReference type="Proteomes" id="UP001290462">
    <property type="component" value="Unassembled WGS sequence"/>
</dbReference>
<keyword evidence="8" id="KW-0862">Zinc</keyword>
<evidence type="ECO:0000256" key="11">
    <source>
        <dbReference type="ARBA" id="ARBA00049244"/>
    </source>
</evidence>
<dbReference type="GO" id="GO:0003677">
    <property type="term" value="F:DNA binding"/>
    <property type="evidence" value="ECO:0007669"/>
    <property type="project" value="InterPro"/>
</dbReference>
<organism evidence="14 15">
    <name type="scientific">Carnobacterium maltaromaticum</name>
    <name type="common">Carnobacterium piscicola</name>
    <dbReference type="NCBI Taxonomy" id="2751"/>
    <lineage>
        <taxon>Bacteria</taxon>
        <taxon>Bacillati</taxon>
        <taxon>Bacillota</taxon>
        <taxon>Bacilli</taxon>
        <taxon>Lactobacillales</taxon>
        <taxon>Carnobacteriaceae</taxon>
        <taxon>Carnobacterium</taxon>
    </lineage>
</organism>
<keyword evidence="6" id="KW-0479">Metal-binding</keyword>
<evidence type="ECO:0000256" key="6">
    <source>
        <dbReference type="ARBA" id="ARBA00022723"/>
    </source>
</evidence>
<dbReference type="NCBIfam" id="TIGR02397">
    <property type="entry name" value="dnaX_nterm"/>
    <property type="match status" value="1"/>
</dbReference>
<dbReference type="InterPro" id="IPR027417">
    <property type="entry name" value="P-loop_NTPase"/>
</dbReference>
<dbReference type="InterPro" id="IPR050238">
    <property type="entry name" value="DNA_Rep/Repair_Clamp_Loader"/>
</dbReference>
<keyword evidence="10" id="KW-0239">DNA-directed DNA polymerase</keyword>
<dbReference type="Pfam" id="PF22608">
    <property type="entry name" value="DNAX_ATPase_lid"/>
    <property type="match status" value="1"/>
</dbReference>
<dbReference type="InterPro" id="IPR045085">
    <property type="entry name" value="HLD_clamp_pol_III_gamma_tau"/>
</dbReference>
<feature type="region of interest" description="Disordered" evidence="12">
    <location>
        <begin position="540"/>
        <end position="610"/>
    </location>
</feature>
<evidence type="ECO:0000256" key="10">
    <source>
        <dbReference type="ARBA" id="ARBA00022932"/>
    </source>
</evidence>
<gene>
    <name evidence="14" type="primary">dnaX</name>
    <name evidence="14" type="ORF">RAK27_12080</name>
</gene>
<dbReference type="Gene3D" id="1.10.8.60">
    <property type="match status" value="1"/>
</dbReference>
<keyword evidence="3 14" id="KW-0808">Transferase</keyword>
<dbReference type="EMBL" id="JAVBVO010000003">
    <property type="protein sequence ID" value="MDZ5759403.1"/>
    <property type="molecule type" value="Genomic_DNA"/>
</dbReference>
<dbReference type="InterPro" id="IPR022754">
    <property type="entry name" value="DNA_pol_III_gamma-3"/>
</dbReference>
<dbReference type="AlphaFoldDB" id="A0AAW9KB33"/>
<reference evidence="14" key="1">
    <citation type="submission" date="2023-08" db="EMBL/GenBank/DDBJ databases">
        <title>Genomic characterization of piscicolin 126 produced by Carnobacterium maltaromaticum CM22 strain isolated from salmon (Salmo salar).</title>
        <authorList>
            <person name="Gonzalez-Gragera E."/>
            <person name="Garcia-Lopez J.D."/>
            <person name="Teso-Perez C."/>
            <person name="Gimenez-Hernandez I."/>
            <person name="Peralta-Sanchez J.M."/>
            <person name="Valdivia E."/>
            <person name="Montalban-Lopez M."/>
            <person name="Martin-Platero A.M."/>
            <person name="Banos A."/>
            <person name="Martinez-Bueno M."/>
        </authorList>
    </citation>
    <scope>NUCLEOTIDE SEQUENCE</scope>
    <source>
        <strain evidence="14">CM22</strain>
    </source>
</reference>
<evidence type="ECO:0000256" key="2">
    <source>
        <dbReference type="ARBA" id="ARBA00012417"/>
    </source>
</evidence>
<dbReference type="SUPFAM" id="SSF48019">
    <property type="entry name" value="post-AAA+ oligomerization domain-like"/>
    <property type="match status" value="1"/>
</dbReference>
<name>A0AAW9KB33_CARML</name>
<dbReference type="PRINTS" id="PR00300">
    <property type="entry name" value="CLPPROTEASEA"/>
</dbReference>
<evidence type="ECO:0000313" key="15">
    <source>
        <dbReference type="Proteomes" id="UP001290462"/>
    </source>
</evidence>
<dbReference type="CDD" id="cd18137">
    <property type="entry name" value="HLD_clamp_pol_III_gamma_tau"/>
    <property type="match status" value="1"/>
</dbReference>
<dbReference type="FunFam" id="3.40.50.300:FF:000014">
    <property type="entry name" value="DNA polymerase III subunit gamma/tau"/>
    <property type="match status" value="1"/>
</dbReference>
<protein>
    <recommendedName>
        <fullName evidence="2">DNA-directed DNA polymerase</fullName>
        <ecNumber evidence="2">2.7.7.7</ecNumber>
    </recommendedName>
</protein>
<evidence type="ECO:0000256" key="4">
    <source>
        <dbReference type="ARBA" id="ARBA00022695"/>
    </source>
</evidence>
<feature type="compositionally biased region" description="Low complexity" evidence="12">
    <location>
        <begin position="559"/>
        <end position="571"/>
    </location>
</feature>
<evidence type="ECO:0000313" key="14">
    <source>
        <dbReference type="EMBL" id="MDZ5759403.1"/>
    </source>
</evidence>
<evidence type="ECO:0000256" key="3">
    <source>
        <dbReference type="ARBA" id="ARBA00022679"/>
    </source>
</evidence>
<evidence type="ECO:0000256" key="7">
    <source>
        <dbReference type="ARBA" id="ARBA00022741"/>
    </source>
</evidence>
<dbReference type="GO" id="GO:0046872">
    <property type="term" value="F:metal ion binding"/>
    <property type="evidence" value="ECO:0007669"/>
    <property type="project" value="UniProtKB-KW"/>
</dbReference>
<comment type="similarity">
    <text evidence="1">Belongs to the DnaX/STICHEL family.</text>
</comment>
<dbReference type="FunFam" id="1.10.8.60:FF:000013">
    <property type="entry name" value="DNA polymerase III subunit gamma/tau"/>
    <property type="match status" value="1"/>
</dbReference>
<evidence type="ECO:0000256" key="5">
    <source>
        <dbReference type="ARBA" id="ARBA00022705"/>
    </source>
</evidence>
<dbReference type="NCBIfam" id="NF004046">
    <property type="entry name" value="PRK05563.1"/>
    <property type="match status" value="1"/>
</dbReference>
<dbReference type="Gene3D" id="1.20.272.10">
    <property type="match status" value="1"/>
</dbReference>
<dbReference type="Pfam" id="PF12169">
    <property type="entry name" value="DNA_pol3_gamma3"/>
    <property type="match status" value="1"/>
</dbReference>
<dbReference type="PANTHER" id="PTHR11669:SF0">
    <property type="entry name" value="PROTEIN STICHEL-LIKE 2"/>
    <property type="match status" value="1"/>
</dbReference>
<dbReference type="PANTHER" id="PTHR11669">
    <property type="entry name" value="REPLICATION FACTOR C / DNA POLYMERASE III GAMMA-TAU SUBUNIT"/>
    <property type="match status" value="1"/>
</dbReference>
<dbReference type="RefSeq" id="WP_322809228.1">
    <property type="nucleotide sequence ID" value="NZ_JAVBVO010000003.1"/>
</dbReference>
<dbReference type="SUPFAM" id="SSF52540">
    <property type="entry name" value="P-loop containing nucleoside triphosphate hydrolases"/>
    <property type="match status" value="1"/>
</dbReference>
<comment type="catalytic activity">
    <reaction evidence="11">
        <text>DNA(n) + a 2'-deoxyribonucleoside 5'-triphosphate = DNA(n+1) + diphosphate</text>
        <dbReference type="Rhea" id="RHEA:22508"/>
        <dbReference type="Rhea" id="RHEA-COMP:17339"/>
        <dbReference type="Rhea" id="RHEA-COMP:17340"/>
        <dbReference type="ChEBI" id="CHEBI:33019"/>
        <dbReference type="ChEBI" id="CHEBI:61560"/>
        <dbReference type="ChEBI" id="CHEBI:173112"/>
        <dbReference type="EC" id="2.7.7.7"/>
    </reaction>
</comment>
<keyword evidence="7" id="KW-0547">Nucleotide-binding</keyword>